<dbReference type="RefSeq" id="WP_072992670.1">
    <property type="nucleotide sequence ID" value="NZ_FQYU01000002.1"/>
</dbReference>
<dbReference type="STRING" id="192903.SAMN04488513_102553"/>
<comment type="catalytic activity">
    <reaction evidence="1">
        <text>ATP + protein L-histidine = ADP + protein N-phospho-L-histidine.</text>
        <dbReference type="EC" id="2.7.13.3"/>
    </reaction>
</comment>
<evidence type="ECO:0000256" key="7">
    <source>
        <dbReference type="ARBA" id="ARBA00022840"/>
    </source>
</evidence>
<dbReference type="FunFam" id="2.60.40.10:FF:000791">
    <property type="entry name" value="Two-component system sensor histidine kinase/response regulator"/>
    <property type="match status" value="1"/>
</dbReference>
<keyword evidence="9" id="KW-0805">Transcription regulation</keyword>
<keyword evidence="3 12" id="KW-0597">Phosphoprotein</keyword>
<evidence type="ECO:0000256" key="11">
    <source>
        <dbReference type="ARBA" id="ARBA00023163"/>
    </source>
</evidence>
<dbReference type="Gene3D" id="1.10.287.130">
    <property type="match status" value="1"/>
</dbReference>
<dbReference type="PROSITE" id="PS50109">
    <property type="entry name" value="HIS_KIN"/>
    <property type="match status" value="1"/>
</dbReference>
<keyword evidence="11" id="KW-0804">Transcription</keyword>
<dbReference type="SUPFAM" id="SSF47384">
    <property type="entry name" value="Homodimeric domain of signal transducing histidine kinase"/>
    <property type="match status" value="1"/>
</dbReference>
<dbReference type="GO" id="GO:0043565">
    <property type="term" value="F:sequence-specific DNA binding"/>
    <property type="evidence" value="ECO:0007669"/>
    <property type="project" value="InterPro"/>
</dbReference>
<dbReference type="Pfam" id="PF07494">
    <property type="entry name" value="Reg_prop"/>
    <property type="match status" value="3"/>
</dbReference>
<dbReference type="FunFam" id="3.30.565.10:FF:000037">
    <property type="entry name" value="Hybrid sensor histidine kinase/response regulator"/>
    <property type="match status" value="1"/>
</dbReference>
<dbReference type="SUPFAM" id="SSF63829">
    <property type="entry name" value="Calcium-dependent phosphotriesterase"/>
    <property type="match status" value="2"/>
</dbReference>
<evidence type="ECO:0000256" key="12">
    <source>
        <dbReference type="PROSITE-ProRule" id="PRU00169"/>
    </source>
</evidence>
<dbReference type="CDD" id="cd00082">
    <property type="entry name" value="HisKA"/>
    <property type="match status" value="1"/>
</dbReference>
<dbReference type="Proteomes" id="UP000184543">
    <property type="component" value="Unassembled WGS sequence"/>
</dbReference>
<dbReference type="SMART" id="SM00388">
    <property type="entry name" value="HisKA"/>
    <property type="match status" value="1"/>
</dbReference>
<dbReference type="SUPFAM" id="SSF55874">
    <property type="entry name" value="ATPase domain of HSP90 chaperone/DNA topoisomerase II/histidine kinase"/>
    <property type="match status" value="1"/>
</dbReference>
<feature type="domain" description="Response regulatory" evidence="15">
    <location>
        <begin position="1124"/>
        <end position="1239"/>
    </location>
</feature>
<dbReference type="EC" id="2.7.13.3" evidence="2"/>
<evidence type="ECO:0000256" key="4">
    <source>
        <dbReference type="ARBA" id="ARBA00022679"/>
    </source>
</evidence>
<dbReference type="GO" id="GO:0000155">
    <property type="term" value="F:phosphorelay sensor kinase activity"/>
    <property type="evidence" value="ECO:0007669"/>
    <property type="project" value="InterPro"/>
</dbReference>
<dbReference type="CDD" id="cd00075">
    <property type="entry name" value="HATPase"/>
    <property type="match status" value="1"/>
</dbReference>
<evidence type="ECO:0000256" key="6">
    <source>
        <dbReference type="ARBA" id="ARBA00022777"/>
    </source>
</evidence>
<dbReference type="InterPro" id="IPR005467">
    <property type="entry name" value="His_kinase_dom"/>
</dbReference>
<evidence type="ECO:0000313" key="17">
    <source>
        <dbReference type="Proteomes" id="UP000184543"/>
    </source>
</evidence>
<dbReference type="PANTHER" id="PTHR43547">
    <property type="entry name" value="TWO-COMPONENT HISTIDINE KINASE"/>
    <property type="match status" value="1"/>
</dbReference>
<dbReference type="InterPro" id="IPR003661">
    <property type="entry name" value="HisK_dim/P_dom"/>
</dbReference>
<dbReference type="InterPro" id="IPR015943">
    <property type="entry name" value="WD40/YVTN_repeat-like_dom_sf"/>
</dbReference>
<evidence type="ECO:0000256" key="1">
    <source>
        <dbReference type="ARBA" id="ARBA00000085"/>
    </source>
</evidence>
<dbReference type="Gene3D" id="1.10.10.60">
    <property type="entry name" value="Homeodomain-like"/>
    <property type="match status" value="1"/>
</dbReference>
<name>A0A1M6FTZ9_9FLAO</name>
<dbReference type="InterPro" id="IPR003594">
    <property type="entry name" value="HATPase_dom"/>
</dbReference>
<dbReference type="PROSITE" id="PS01124">
    <property type="entry name" value="HTH_ARAC_FAMILY_2"/>
    <property type="match status" value="1"/>
</dbReference>
<dbReference type="EMBL" id="FQYU01000002">
    <property type="protein sequence ID" value="SHJ01172.1"/>
    <property type="molecule type" value="Genomic_DNA"/>
</dbReference>
<dbReference type="InterPro" id="IPR011110">
    <property type="entry name" value="Reg_prop"/>
</dbReference>
<dbReference type="InterPro" id="IPR011006">
    <property type="entry name" value="CheY-like_superfamily"/>
</dbReference>
<dbReference type="PRINTS" id="PR00344">
    <property type="entry name" value="BCTRLSENSOR"/>
</dbReference>
<gene>
    <name evidence="16" type="ORF">SAMN04488513_102553</name>
</gene>
<dbReference type="OrthoDB" id="1522078at2"/>
<dbReference type="SMART" id="SM00342">
    <property type="entry name" value="HTH_ARAC"/>
    <property type="match status" value="1"/>
</dbReference>
<dbReference type="SMART" id="SM00448">
    <property type="entry name" value="REC"/>
    <property type="match status" value="1"/>
</dbReference>
<keyword evidence="6 16" id="KW-0418">Kinase</keyword>
<evidence type="ECO:0000256" key="8">
    <source>
        <dbReference type="ARBA" id="ARBA00023012"/>
    </source>
</evidence>
<dbReference type="PROSITE" id="PS50110">
    <property type="entry name" value="RESPONSE_REGULATORY"/>
    <property type="match status" value="1"/>
</dbReference>
<dbReference type="SMART" id="SM00387">
    <property type="entry name" value="HATPase_c"/>
    <property type="match status" value="1"/>
</dbReference>
<evidence type="ECO:0000256" key="3">
    <source>
        <dbReference type="ARBA" id="ARBA00022553"/>
    </source>
</evidence>
<evidence type="ECO:0000259" key="15">
    <source>
        <dbReference type="PROSITE" id="PS50110"/>
    </source>
</evidence>
<evidence type="ECO:0000256" key="9">
    <source>
        <dbReference type="ARBA" id="ARBA00023015"/>
    </source>
</evidence>
<dbReference type="PANTHER" id="PTHR43547:SF2">
    <property type="entry name" value="HYBRID SIGNAL TRANSDUCTION HISTIDINE KINASE C"/>
    <property type="match status" value="1"/>
</dbReference>
<dbReference type="InterPro" id="IPR018062">
    <property type="entry name" value="HTH_AraC-typ_CS"/>
</dbReference>
<dbReference type="Pfam" id="PF00072">
    <property type="entry name" value="Response_reg"/>
    <property type="match status" value="1"/>
</dbReference>
<dbReference type="InterPro" id="IPR011123">
    <property type="entry name" value="Y_Y_Y"/>
</dbReference>
<evidence type="ECO:0000256" key="10">
    <source>
        <dbReference type="ARBA" id="ARBA00023125"/>
    </source>
</evidence>
<keyword evidence="7" id="KW-0067">ATP-binding</keyword>
<dbReference type="Gene3D" id="2.60.40.10">
    <property type="entry name" value="Immunoglobulins"/>
    <property type="match status" value="1"/>
</dbReference>
<keyword evidence="10" id="KW-0238">DNA-binding</keyword>
<dbReference type="SUPFAM" id="SSF52172">
    <property type="entry name" value="CheY-like"/>
    <property type="match status" value="1"/>
</dbReference>
<dbReference type="InterPro" id="IPR001789">
    <property type="entry name" value="Sig_transdc_resp-reg_receiver"/>
</dbReference>
<dbReference type="Gene3D" id="3.40.50.2300">
    <property type="match status" value="1"/>
</dbReference>
<dbReference type="InterPro" id="IPR018060">
    <property type="entry name" value="HTH_AraC"/>
</dbReference>
<dbReference type="GO" id="GO:0003700">
    <property type="term" value="F:DNA-binding transcription factor activity"/>
    <property type="evidence" value="ECO:0007669"/>
    <property type="project" value="InterPro"/>
</dbReference>
<proteinExistence type="predicted"/>
<dbReference type="InterPro" id="IPR036097">
    <property type="entry name" value="HisK_dim/P_sf"/>
</dbReference>
<dbReference type="Gene3D" id="3.30.565.10">
    <property type="entry name" value="Histidine kinase-like ATPase, C-terminal domain"/>
    <property type="match status" value="1"/>
</dbReference>
<dbReference type="InterPro" id="IPR009057">
    <property type="entry name" value="Homeodomain-like_sf"/>
</dbReference>
<dbReference type="SUPFAM" id="SSF46689">
    <property type="entry name" value="Homeodomain-like"/>
    <property type="match status" value="1"/>
</dbReference>
<keyword evidence="5" id="KW-0547">Nucleotide-binding</keyword>
<keyword evidence="8" id="KW-0902">Two-component regulatory system</keyword>
<evidence type="ECO:0000259" key="13">
    <source>
        <dbReference type="PROSITE" id="PS01124"/>
    </source>
</evidence>
<organism evidence="16 17">
    <name type="scientific">Pseudozobellia thermophila</name>
    <dbReference type="NCBI Taxonomy" id="192903"/>
    <lineage>
        <taxon>Bacteria</taxon>
        <taxon>Pseudomonadati</taxon>
        <taxon>Bacteroidota</taxon>
        <taxon>Flavobacteriia</taxon>
        <taxon>Flavobacteriales</taxon>
        <taxon>Flavobacteriaceae</taxon>
        <taxon>Pseudozobellia</taxon>
    </lineage>
</organism>
<evidence type="ECO:0000256" key="2">
    <source>
        <dbReference type="ARBA" id="ARBA00012438"/>
    </source>
</evidence>
<feature type="domain" description="Histidine kinase" evidence="14">
    <location>
        <begin position="862"/>
        <end position="1081"/>
    </location>
</feature>
<dbReference type="Pfam" id="PF12833">
    <property type="entry name" value="HTH_18"/>
    <property type="match status" value="1"/>
</dbReference>
<dbReference type="InterPro" id="IPR013783">
    <property type="entry name" value="Ig-like_fold"/>
</dbReference>
<dbReference type="Pfam" id="PF00512">
    <property type="entry name" value="HisKA"/>
    <property type="match status" value="1"/>
</dbReference>
<keyword evidence="4" id="KW-0808">Transferase</keyword>
<dbReference type="Pfam" id="PF07495">
    <property type="entry name" value="Y_Y_Y"/>
    <property type="match status" value="1"/>
</dbReference>
<feature type="modified residue" description="4-aspartylphosphate" evidence="12">
    <location>
        <position position="1172"/>
    </location>
</feature>
<dbReference type="CDD" id="cd17574">
    <property type="entry name" value="REC_OmpR"/>
    <property type="match status" value="1"/>
</dbReference>
<reference evidence="17" key="1">
    <citation type="submission" date="2016-11" db="EMBL/GenBank/DDBJ databases">
        <authorList>
            <person name="Varghese N."/>
            <person name="Submissions S."/>
        </authorList>
    </citation>
    <scope>NUCLEOTIDE SEQUENCE [LARGE SCALE GENOMIC DNA]</scope>
    <source>
        <strain evidence="17">DSM 19858</strain>
    </source>
</reference>
<dbReference type="SUPFAM" id="SSF101898">
    <property type="entry name" value="NHL repeat"/>
    <property type="match status" value="1"/>
</dbReference>
<accession>A0A1M6FTZ9</accession>
<evidence type="ECO:0000256" key="5">
    <source>
        <dbReference type="ARBA" id="ARBA00022741"/>
    </source>
</evidence>
<keyword evidence="17" id="KW-1185">Reference proteome</keyword>
<dbReference type="InterPro" id="IPR036890">
    <property type="entry name" value="HATPase_C_sf"/>
</dbReference>
<dbReference type="InterPro" id="IPR004358">
    <property type="entry name" value="Sig_transdc_His_kin-like_C"/>
</dbReference>
<dbReference type="GO" id="GO:0005524">
    <property type="term" value="F:ATP binding"/>
    <property type="evidence" value="ECO:0007669"/>
    <property type="project" value="UniProtKB-KW"/>
</dbReference>
<dbReference type="PROSITE" id="PS00041">
    <property type="entry name" value="HTH_ARAC_FAMILY_1"/>
    <property type="match status" value="1"/>
</dbReference>
<dbReference type="Gene3D" id="2.130.10.10">
    <property type="entry name" value="YVTN repeat-like/Quinoprotein amine dehydrogenase"/>
    <property type="match status" value="2"/>
</dbReference>
<feature type="domain" description="HTH araC/xylS-type" evidence="13">
    <location>
        <begin position="1271"/>
        <end position="1370"/>
    </location>
</feature>
<evidence type="ECO:0000313" key="16">
    <source>
        <dbReference type="EMBL" id="SHJ01172.1"/>
    </source>
</evidence>
<protein>
    <recommendedName>
        <fullName evidence="2">histidine kinase</fullName>
        <ecNumber evidence="2">2.7.13.3</ecNumber>
    </recommendedName>
</protein>
<dbReference type="Pfam" id="PF02518">
    <property type="entry name" value="HATPase_c"/>
    <property type="match status" value="1"/>
</dbReference>
<evidence type="ECO:0000259" key="14">
    <source>
        <dbReference type="PROSITE" id="PS50109"/>
    </source>
</evidence>
<sequence>MRNLQLVYLAIFSTLCWHIRAQEVAEKLDFYTIKDGISQVGIHTISQDDKGFIWIGTHGSGIYRYDGMDYVSYRPKAHNHKTLTSSFVYCTYLDHENRLWVGTNVGLALYDRQKDEFTHIPLRSTRGENLGNVGIISLQGDAKGNLYMGTSEQGIFLMHLDSFKIEKLPFNNPNPDKFLAVNDIRILEHGVLYAASSKGILEIDPKTKQVDYALFRNGDDAMTITAPMQSLFVDSENAIWGGSIFDGVYKIQPPTERQMPSVQNYRFTSNNIFSIIESPYGSILCGTENDGLYSLDKNGAVEHHYLFDKNDENSILSNSVWSLYRDKDERIWMGYYNRGVVVHDKFYNKFRKIQSLYNKDNSLQISSVTSIVGDNEDRLWIAMDGGGIDILDRATDTFTHINTGSTSYYKGLTSDYIQSLFIDSRQNIWVGSWDKGLFFLKKGGKSFIPYKFPVVHERKGSSAVMTFAEDTKGTVWIGTFNQGLYSYRLPDDGNYRFDASSFTSHDLAGSYINKIVVDPLDRVWVATTNGLIKVVRHQDDTFENLLMNGFLATDETPGYNHYDIVSMYADTKDHLWLGTRGLGLLEFDISKNRTTWHNLSSGLHMLNVNGIIEDAQGNLWLDGDTGVIKFDTESKEHINYTKRDGLVSSHYNNNAVYKDREDRLYFGGNQGIDYFDPNKIYVLNTPPKVYLKNLKVFNKNIDPADNGSTLDKVLSQTDSIVLTNKQSVFTIDYSGINFTRPEENRYAYYLEGYERDWNYVDKDRSATYTNLDAGDYVFKVKAANNDGVWSQAPVSLHIKVLPPWWKSNWAILGYALLVLLFLYLIRNFEKKRIIDRQQVEIERQKRLREEELHKERIQFFTNVAHEFSSPLTLILNPIRDILNEEVDKASYRLKVKYLTIYKNTERLIRLINELLDFSKLESNKQKVRAKRLNLVPFVKAIADHFNEEAYSNHIDLKLDFDEEVLGLWADEGMLEKIIFNLLSNAFKVTPQGGTIGVEVRQNGAYVEFRVSDTGPGLEEGELKKLFERFYQVDSLKNSYYNGAGIGLELVHSFVRLHKGRVDVESTRGKGTVFTVLLPSGNKHFSDSELVDEGGKLASVKPALTKIGPVQEAEFPESNRRLDKTLLIVEDDAELRNYLKAEFKKDYKILVAKNGNEGLGLALEVLPDVIITDVVMPEKDGYELCEAVRTDIRTSHIPIMMLTAKTQEDHRISGIGKGADVYLAKPFDMKLVRLHLNQLIHSREVIYKKYFKSMGEMPDNASITSLDKAFVERAIDYIHKNIANTNLGVESLAGHLHLSRSQLYRKIKALTNQTANEFIRNQRLQMARKLIESGNTDLADICTKVGFSSTTYFSQRFKEYFGMLPTEVKEKKT</sequence>